<dbReference type="InterPro" id="IPR049906">
    <property type="entry name" value="LxmA-like_leader"/>
</dbReference>
<proteinExistence type="predicted"/>
<reference evidence="1 2" key="1">
    <citation type="submission" date="2023-07" db="EMBL/GenBank/DDBJ databases">
        <title>Genomic Encyclopedia of Type Strains, Phase IV (KMG-IV): sequencing the most valuable type-strain genomes for metagenomic binning, comparative biology and taxonomic classification.</title>
        <authorList>
            <person name="Goeker M."/>
        </authorList>
    </citation>
    <scope>NUCLEOTIDE SEQUENCE [LARGE SCALE GENOMIC DNA]</scope>
    <source>
        <strain evidence="1 2">DSM 40573</strain>
    </source>
</reference>
<protein>
    <submittedName>
        <fullName evidence="1">Uncharacterized protein</fullName>
    </submittedName>
</protein>
<organism evidence="1 2">
    <name type="scientific">Streptomyces thermodiastaticus</name>
    <dbReference type="NCBI Taxonomy" id="44061"/>
    <lineage>
        <taxon>Bacteria</taxon>
        <taxon>Bacillati</taxon>
        <taxon>Actinomycetota</taxon>
        <taxon>Actinomycetes</taxon>
        <taxon>Kitasatosporales</taxon>
        <taxon>Streptomycetaceae</taxon>
        <taxon>Streptomyces</taxon>
    </lineage>
</organism>
<dbReference type="NCBIfam" id="NF038146">
    <property type="entry name" value="LxmA_leader"/>
    <property type="match status" value="1"/>
</dbReference>
<dbReference type="Proteomes" id="UP001236795">
    <property type="component" value="Unassembled WGS sequence"/>
</dbReference>
<evidence type="ECO:0000313" key="1">
    <source>
        <dbReference type="EMBL" id="MDQ0485608.1"/>
    </source>
</evidence>
<accession>A0ABU0K8B9</accession>
<dbReference type="RefSeq" id="WP_136239706.1">
    <property type="nucleotide sequence ID" value="NZ_JAUSWC010000002.1"/>
</dbReference>
<name>A0ABU0K8B9_9ACTN</name>
<comment type="caution">
    <text evidence="1">The sequence shown here is derived from an EMBL/GenBank/DDBJ whole genome shotgun (WGS) entry which is preliminary data.</text>
</comment>
<gene>
    <name evidence="1" type="ORF">QO019_000439</name>
</gene>
<evidence type="ECO:0000313" key="2">
    <source>
        <dbReference type="Proteomes" id="UP001236795"/>
    </source>
</evidence>
<sequence>MNTADQLIAGYTAYTDPAEIAADATAEAPAISPTTTVTIVSVESVLASIGGAASFSAGYTISSGC</sequence>
<keyword evidence="2" id="KW-1185">Reference proteome</keyword>
<dbReference type="EMBL" id="JAUSWC010000002">
    <property type="protein sequence ID" value="MDQ0485608.1"/>
    <property type="molecule type" value="Genomic_DNA"/>
</dbReference>